<keyword evidence="2 6" id="KW-0805">Transcription regulation</keyword>
<dbReference type="Pfam" id="PF01628">
    <property type="entry name" value="HrcA"/>
    <property type="match status" value="1"/>
</dbReference>
<dbReference type="EMBL" id="CP003359">
    <property type="protein sequence ID" value="AGB41811.1"/>
    <property type="molecule type" value="Genomic_DNA"/>
</dbReference>
<sequence>MEITDRKKRILKAIIKEYIMTAEPVGSRKLTRRYNFDVSSATIRNEMADLEEFGYLEQPHRSAGRIPSDKGYRFYVDTLMDSNKLSSTKVESIWKEYNSKHKEIQGLIEDASQLLSDLTKYTSLASSPRIQESSFEYLKLVPVTNRKILLVLVTDTGIVKDKLVEVPSSFNQNKLEDISRFLNQRLHGLPLYEIDDGLLTRLSQDLVNRLNLDLGELDFLSPTAFKNNFSSAGKIYLEGTTYILDQPEFSDIDKIKNVLQVLEHEAVLKEILGNSKGDLQISIGSENKCKEIKDCSIVIATYHFGNRPIGKIGVLGPTRMNYSEVVGTVKFMSKLLSNYLTNKVE</sequence>
<dbReference type="GO" id="GO:0045892">
    <property type="term" value="P:negative regulation of DNA-templated transcription"/>
    <property type="evidence" value="ECO:0007669"/>
    <property type="project" value="UniProtKB-UniRule"/>
</dbReference>
<protein>
    <recommendedName>
        <fullName evidence="6">Heat-inducible transcription repressor HrcA</fullName>
    </recommendedName>
</protein>
<dbReference type="InterPro" id="IPR021153">
    <property type="entry name" value="HrcA_C"/>
</dbReference>
<dbReference type="Gene3D" id="3.30.450.40">
    <property type="match status" value="1"/>
</dbReference>
<name>L0K9Z0_HALHC</name>
<dbReference type="RefSeq" id="WP_015327527.1">
    <property type="nucleotide sequence ID" value="NC_019978.1"/>
</dbReference>
<proteinExistence type="inferred from homology"/>
<dbReference type="PANTHER" id="PTHR34824:SF1">
    <property type="entry name" value="HEAT-INDUCIBLE TRANSCRIPTION REPRESSOR HRCA"/>
    <property type="match status" value="1"/>
</dbReference>
<evidence type="ECO:0000259" key="7">
    <source>
        <dbReference type="Pfam" id="PF01628"/>
    </source>
</evidence>
<evidence type="ECO:0000256" key="3">
    <source>
        <dbReference type="ARBA" id="ARBA00023016"/>
    </source>
</evidence>
<organism evidence="8 9">
    <name type="scientific">Halobacteroides halobius (strain ATCC 35273 / DSM 5150 / MD-1)</name>
    <dbReference type="NCBI Taxonomy" id="748449"/>
    <lineage>
        <taxon>Bacteria</taxon>
        <taxon>Bacillati</taxon>
        <taxon>Bacillota</taxon>
        <taxon>Clostridia</taxon>
        <taxon>Halanaerobiales</taxon>
        <taxon>Halobacteroidaceae</taxon>
        <taxon>Halobacteroides</taxon>
    </lineage>
</organism>
<dbReference type="InterPro" id="IPR036390">
    <property type="entry name" value="WH_DNA-bd_sf"/>
</dbReference>
<evidence type="ECO:0000313" key="8">
    <source>
        <dbReference type="EMBL" id="AGB41811.1"/>
    </source>
</evidence>
<dbReference type="OrthoDB" id="9783139at2"/>
<accession>L0K9Z0</accession>
<comment type="similarity">
    <text evidence="6">Belongs to the HrcA family.</text>
</comment>
<dbReference type="InterPro" id="IPR036388">
    <property type="entry name" value="WH-like_DNA-bd_sf"/>
</dbReference>
<dbReference type="PIRSF" id="PIRSF005485">
    <property type="entry name" value="HrcA"/>
    <property type="match status" value="1"/>
</dbReference>
<dbReference type="STRING" id="748449.Halha_1900"/>
<evidence type="ECO:0000313" key="9">
    <source>
        <dbReference type="Proteomes" id="UP000010880"/>
    </source>
</evidence>
<dbReference type="Proteomes" id="UP000010880">
    <property type="component" value="Chromosome"/>
</dbReference>
<dbReference type="SUPFAM" id="SSF55781">
    <property type="entry name" value="GAF domain-like"/>
    <property type="match status" value="1"/>
</dbReference>
<keyword evidence="4 6" id="KW-0804">Transcription</keyword>
<reference evidence="9" key="1">
    <citation type="submission" date="2012-02" db="EMBL/GenBank/DDBJ databases">
        <title>The complete genome of Halobacteroides halobius DSM 5150.</title>
        <authorList>
            <person name="Lucas S."/>
            <person name="Copeland A."/>
            <person name="Lapidus A."/>
            <person name="Glavina del Rio T."/>
            <person name="Dalin E."/>
            <person name="Tice H."/>
            <person name="Bruce D."/>
            <person name="Goodwin L."/>
            <person name="Pitluck S."/>
            <person name="Peters L."/>
            <person name="Mikhailova N."/>
            <person name="Gu W."/>
            <person name="Kyrpides N."/>
            <person name="Mavromatis K."/>
            <person name="Ivanova N."/>
            <person name="Brettin T."/>
            <person name="Detter J.C."/>
            <person name="Han C."/>
            <person name="Larimer F."/>
            <person name="Land M."/>
            <person name="Hauser L."/>
            <person name="Markowitz V."/>
            <person name="Cheng J.-F."/>
            <person name="Hugenholtz P."/>
            <person name="Woyke T."/>
            <person name="Wu D."/>
            <person name="Tindall B."/>
            <person name="Pomrenke H."/>
            <person name="Brambilla E."/>
            <person name="Klenk H.-P."/>
            <person name="Eisen J.A."/>
        </authorList>
    </citation>
    <scope>NUCLEOTIDE SEQUENCE [LARGE SCALE GENOMIC DNA]</scope>
    <source>
        <strain evidence="9">ATCC 35273 / DSM 5150 / MD-1</strain>
    </source>
</reference>
<gene>
    <name evidence="6" type="primary">hrcA</name>
    <name evidence="8" type="ordered locus">Halha_1900</name>
</gene>
<dbReference type="GO" id="GO:0003677">
    <property type="term" value="F:DNA binding"/>
    <property type="evidence" value="ECO:0007669"/>
    <property type="project" value="InterPro"/>
</dbReference>
<dbReference type="HAMAP" id="MF_00081">
    <property type="entry name" value="HrcA"/>
    <property type="match status" value="1"/>
</dbReference>
<dbReference type="HOGENOM" id="CLU_050019_1_0_9"/>
<dbReference type="InterPro" id="IPR023120">
    <property type="entry name" value="WHTH_transcript_rep_HrcA_IDD"/>
</dbReference>
<evidence type="ECO:0000256" key="5">
    <source>
        <dbReference type="ARBA" id="ARBA00055319"/>
    </source>
</evidence>
<evidence type="ECO:0000256" key="4">
    <source>
        <dbReference type="ARBA" id="ARBA00023163"/>
    </source>
</evidence>
<dbReference type="KEGG" id="hhl:Halha_1900"/>
<dbReference type="PATRIC" id="fig|748449.3.peg.1830"/>
<dbReference type="Gene3D" id="3.30.390.60">
    <property type="entry name" value="Heat-inducible transcription repressor hrca homolog, domain 3"/>
    <property type="match status" value="1"/>
</dbReference>
<keyword evidence="3 6" id="KW-0346">Stress response</keyword>
<dbReference type="InterPro" id="IPR029016">
    <property type="entry name" value="GAF-like_dom_sf"/>
</dbReference>
<comment type="function">
    <text evidence="5 6">Negative regulator of class I heat shock genes (grpE-dnaK-dnaJ and groELS operons). Prevents heat-shock induction of these operons.</text>
</comment>
<dbReference type="AlphaFoldDB" id="L0K9Z0"/>
<evidence type="ECO:0000256" key="6">
    <source>
        <dbReference type="HAMAP-Rule" id="MF_00081"/>
    </source>
</evidence>
<dbReference type="NCBIfam" id="TIGR00331">
    <property type="entry name" value="hrcA"/>
    <property type="match status" value="1"/>
</dbReference>
<keyword evidence="9" id="KW-1185">Reference proteome</keyword>
<keyword evidence="1 6" id="KW-0678">Repressor</keyword>
<evidence type="ECO:0000256" key="1">
    <source>
        <dbReference type="ARBA" id="ARBA00022491"/>
    </source>
</evidence>
<evidence type="ECO:0000256" key="2">
    <source>
        <dbReference type="ARBA" id="ARBA00023015"/>
    </source>
</evidence>
<dbReference type="eggNOG" id="COG1420">
    <property type="taxonomic scope" value="Bacteria"/>
</dbReference>
<dbReference type="Gene3D" id="1.10.10.10">
    <property type="entry name" value="Winged helix-like DNA-binding domain superfamily/Winged helix DNA-binding domain"/>
    <property type="match status" value="1"/>
</dbReference>
<dbReference type="SUPFAM" id="SSF46785">
    <property type="entry name" value="Winged helix' DNA-binding domain"/>
    <property type="match status" value="1"/>
</dbReference>
<dbReference type="PANTHER" id="PTHR34824">
    <property type="entry name" value="HEAT-INDUCIBLE TRANSCRIPTION REPRESSOR HRCA"/>
    <property type="match status" value="1"/>
</dbReference>
<feature type="domain" description="Heat-inducible transcription repressor HrcA C-terminal" evidence="7">
    <location>
        <begin position="107"/>
        <end position="326"/>
    </location>
</feature>
<dbReference type="FunFam" id="1.10.10.10:FF:000049">
    <property type="entry name" value="Heat-inducible transcription repressor HrcA"/>
    <property type="match status" value="1"/>
</dbReference>
<dbReference type="InterPro" id="IPR002571">
    <property type="entry name" value="HrcA"/>
</dbReference>